<evidence type="ECO:0000256" key="1">
    <source>
        <dbReference type="ARBA" id="ARBA00004301"/>
    </source>
</evidence>
<feature type="domain" description="CoV 3a-like viroporin TM" evidence="8">
    <location>
        <begin position="39"/>
        <end position="134"/>
    </location>
</feature>
<evidence type="ECO:0000256" key="4">
    <source>
        <dbReference type="ARBA" id="ARBA00022989"/>
    </source>
</evidence>
<dbReference type="Proteomes" id="UP000095937">
    <property type="component" value="Segment"/>
</dbReference>
<protein>
    <submittedName>
        <fullName evidence="10">Orf5</fullName>
    </submittedName>
</protein>
<proteinExistence type="predicted"/>
<evidence type="ECO:0000256" key="5">
    <source>
        <dbReference type="ARBA" id="ARBA00023136"/>
    </source>
</evidence>
<evidence type="ECO:0000259" key="8">
    <source>
        <dbReference type="PROSITE" id="PS51966"/>
    </source>
</evidence>
<dbReference type="PROSITE" id="PS51966">
    <property type="entry name" value="COV_VIROPORIN_3A_TM"/>
    <property type="match status" value="1"/>
</dbReference>
<dbReference type="CDD" id="cd21645">
    <property type="entry name" value="MERS-CoV-like_ORF5"/>
    <property type="match status" value="1"/>
</dbReference>
<keyword evidence="2 6" id="KW-0812">Transmembrane</keyword>
<dbReference type="InterPro" id="IPR046445">
    <property type="entry name" value="a/bCoV_VIROPORIN_3A-like_TM"/>
</dbReference>
<name>U5LMN3_9BETC</name>
<dbReference type="GO" id="GO:0016020">
    <property type="term" value="C:membrane"/>
    <property type="evidence" value="ECO:0007669"/>
    <property type="project" value="UniProtKB-UniRule"/>
</dbReference>
<evidence type="ECO:0000313" key="9">
    <source>
        <dbReference type="EMBL" id="AGX27804.1"/>
    </source>
</evidence>
<accession>U5LMN3</accession>
<dbReference type="RefSeq" id="YP_009513015.1">
    <property type="nucleotide sequence ID" value="NC_039207.1"/>
</dbReference>
<feature type="transmembrane region" description="Helical" evidence="7">
    <location>
        <begin position="100"/>
        <end position="117"/>
    </location>
</feature>
<keyword evidence="3 6" id="KW-1043">Host membrane</keyword>
<gene>
    <name evidence="9" type="primary">orf5</name>
</gene>
<dbReference type="Proteomes" id="UP000101546">
    <property type="component" value="Segment"/>
</dbReference>
<feature type="transmembrane region" description="Helical" evidence="7">
    <location>
        <begin position="43"/>
        <end position="63"/>
    </location>
</feature>
<evidence type="ECO:0000256" key="2">
    <source>
        <dbReference type="ARBA" id="ARBA00022692"/>
    </source>
</evidence>
<reference evidence="11 12" key="1">
    <citation type="journal article" date="2014" name="J. Virol.">
        <title>Characterization of a novel betacoronavirus related to middle East respiratory syndrome coronavirus in European hedgehogs.</title>
        <authorList>
            <person name="Corman V.M."/>
            <person name="Kallies R."/>
            <person name="Philipps H."/>
            <person name="Gopner G."/>
            <person name="Muller M.A."/>
            <person name="Eckerle I."/>
            <person name="Brunink S."/>
            <person name="Drosten C."/>
            <person name="Drexler J.F."/>
        </authorList>
    </citation>
    <scope>NUCLEOTIDE SEQUENCE [LARGE SCALE GENOMIC DNA]</scope>
    <source>
        <strain evidence="9">ErinaceusCoV/2012-174/GER/2012</strain>
        <strain evidence="10">ErinaceusCoV/2012-216/GER/2012</strain>
    </source>
</reference>
<dbReference type="InterPro" id="IPR044323">
    <property type="entry name" value="MERS-CoV-like_ORF5"/>
</dbReference>
<keyword evidence="5 6" id="KW-0472">Membrane</keyword>
<evidence type="ECO:0000256" key="7">
    <source>
        <dbReference type="SAM" id="Phobius"/>
    </source>
</evidence>
<sequence length="233" mass="26079">MAYTLSLFKPVQASLASPELISNNQESVAYVDRSLTMLTCIPIQAYTALLAVNACIFPLLLSLKCDTCRSSMIKTFAVYLLMFYNFIIATVLTSSNNTTLGTPILVFIVVVSIIWLVDRIRFCLMLKTLLPLVDMRSHFIRVSTCTSHTVVGVSHSRPYFIKNFEQTCICPKCCFIHSINFLECTFYSRFTKISLVSVAEFSVADNISTVYAPQTRGAVPLHIIAPSVLTHFF</sequence>
<keyword evidence="12" id="KW-1185">Reference proteome</keyword>
<dbReference type="OrthoDB" id="16322at10239"/>
<keyword evidence="4 6" id="KW-1133">Transmembrane helix</keyword>
<comment type="subcellular location">
    <subcellularLocation>
        <location evidence="1">Host membrane</location>
        <topology evidence="1">Multi-pass membrane protein</topology>
    </subcellularLocation>
</comment>
<dbReference type="GO" id="GO:0033644">
    <property type="term" value="C:host cell membrane"/>
    <property type="evidence" value="ECO:0007669"/>
    <property type="project" value="UniProtKB-SubCell"/>
</dbReference>
<evidence type="ECO:0000313" key="12">
    <source>
        <dbReference type="Proteomes" id="UP000101546"/>
    </source>
</evidence>
<dbReference type="GeneID" id="37627006"/>
<organism evidence="10 11">
    <name type="scientific">Betacoronavirus Erinaceus/VMC/DEU/2012</name>
    <dbReference type="NCBI Taxonomy" id="1385427"/>
    <lineage>
        <taxon>Viruses</taxon>
        <taxon>Riboviria</taxon>
        <taxon>Orthornavirae</taxon>
        <taxon>Pisuviricota</taxon>
        <taxon>Pisoniviricetes</taxon>
        <taxon>Nidovirales</taxon>
        <taxon>Cornidovirineae</taxon>
        <taxon>Coronaviridae</taxon>
        <taxon>Orthocoronavirinae</taxon>
        <taxon>Betacoronavirus</taxon>
        <taxon>Merbecovirus</taxon>
        <taxon>Betacoronavirus erinacei</taxon>
        <taxon>Hedgehog coronavirus 1</taxon>
    </lineage>
</organism>
<evidence type="ECO:0000313" key="10">
    <source>
        <dbReference type="EMBL" id="AGX27815.1"/>
    </source>
</evidence>
<feature type="transmembrane region" description="Helical" evidence="7">
    <location>
        <begin position="75"/>
        <end position="94"/>
    </location>
</feature>
<dbReference type="EMBL" id="KC545383">
    <property type="protein sequence ID" value="AGX27804.1"/>
    <property type="molecule type" value="Genomic_RNA"/>
</dbReference>
<dbReference type="EMBL" id="KC545386">
    <property type="protein sequence ID" value="AGX27815.1"/>
    <property type="molecule type" value="Genomic_RNA"/>
</dbReference>
<evidence type="ECO:0000313" key="11">
    <source>
        <dbReference type="Proteomes" id="UP000095937"/>
    </source>
</evidence>
<evidence type="ECO:0000256" key="6">
    <source>
        <dbReference type="PROSITE-ProRule" id="PRU01311"/>
    </source>
</evidence>
<evidence type="ECO:0000256" key="3">
    <source>
        <dbReference type="ARBA" id="ARBA00022870"/>
    </source>
</evidence>